<dbReference type="Gene3D" id="3.30.530.20">
    <property type="match status" value="1"/>
</dbReference>
<keyword evidence="3" id="KW-1185">Reference proteome</keyword>
<dbReference type="EMBL" id="CP119957">
    <property type="protein sequence ID" value="WFC97255.1"/>
    <property type="molecule type" value="Genomic_DNA"/>
</dbReference>
<accession>A0AAF0E1A6</accession>
<dbReference type="AlphaFoldDB" id="A0AAF0E1A6"/>
<dbReference type="InterPro" id="IPR023393">
    <property type="entry name" value="START-like_dom_sf"/>
</dbReference>
<feature type="domain" description="DUF3074" evidence="1">
    <location>
        <begin position="73"/>
        <end position="258"/>
    </location>
</feature>
<proteinExistence type="predicted"/>
<dbReference type="InterPro" id="IPR024500">
    <property type="entry name" value="DUF3074"/>
</dbReference>
<reference evidence="2" key="1">
    <citation type="submission" date="2023-03" db="EMBL/GenBank/DDBJ databases">
        <title>Mating type loci evolution in Malassezia.</title>
        <authorList>
            <person name="Coelho M.A."/>
        </authorList>
    </citation>
    <scope>NUCLEOTIDE SEQUENCE</scope>
    <source>
        <strain evidence="2">CBS 14135</strain>
    </source>
</reference>
<name>A0AAF0E1A6_9BASI</name>
<dbReference type="Pfam" id="PF11274">
    <property type="entry name" value="DUF3074"/>
    <property type="match status" value="1"/>
</dbReference>
<evidence type="ECO:0000313" key="2">
    <source>
        <dbReference type="EMBL" id="WFC97255.1"/>
    </source>
</evidence>
<gene>
    <name evidence="2" type="ORF">MBRA1_003922</name>
</gene>
<dbReference type="PANTHER" id="PTHR40370">
    <property type="entry name" value="EXPRESSED PROTEIN"/>
    <property type="match status" value="1"/>
</dbReference>
<dbReference type="Proteomes" id="UP001216638">
    <property type="component" value="Chromosome 7"/>
</dbReference>
<organism evidence="2 3">
    <name type="scientific">Malassezia brasiliensis</name>
    <dbReference type="NCBI Taxonomy" id="1821822"/>
    <lineage>
        <taxon>Eukaryota</taxon>
        <taxon>Fungi</taxon>
        <taxon>Dikarya</taxon>
        <taxon>Basidiomycota</taxon>
        <taxon>Ustilaginomycotina</taxon>
        <taxon>Malasseziomycetes</taxon>
        <taxon>Malasseziales</taxon>
        <taxon>Malasseziaceae</taxon>
        <taxon>Malassezia</taxon>
    </lineage>
</organism>
<dbReference type="SUPFAM" id="SSF55961">
    <property type="entry name" value="Bet v1-like"/>
    <property type="match status" value="1"/>
</dbReference>
<sequence>MQLAAAPLAREAIPAVESSAWAPFLAAWVHEAFVRARAAQRVPKRTRGARTHDAVACGVAPSEHAGRLRAAHWHTRASRHRVPYDAFVRGLFDNHTPNEREYIESLASVMCVDALQPPLVGVWDNAYRLPWPTSHRDFVELVFCIPLPPHAEPFSEAHEQRAMELAPWLPGAAPVPAPAAGERRAFLVLSQPVAYAPLPGHLRAYYASVEAVHEVAADETEWLMTVQTDSAGWVPLWLQERMMPAKIAEDVPSFLAWLRP</sequence>
<evidence type="ECO:0000313" key="3">
    <source>
        <dbReference type="Proteomes" id="UP001216638"/>
    </source>
</evidence>
<evidence type="ECO:0000259" key="1">
    <source>
        <dbReference type="Pfam" id="PF11274"/>
    </source>
</evidence>
<dbReference type="PANTHER" id="PTHR40370:SF1">
    <property type="entry name" value="DUF3074 DOMAIN-CONTAINING PROTEIN"/>
    <property type="match status" value="1"/>
</dbReference>
<protein>
    <recommendedName>
        <fullName evidence="1">DUF3074 domain-containing protein</fullName>
    </recommendedName>
</protein>